<protein>
    <submittedName>
        <fullName evidence="1">Uncharacterized protein</fullName>
    </submittedName>
</protein>
<sequence length="65" mass="7557">MFSHHIHNLIPVFIIKQPEAVVKKCFRYRASWTNLIYMQQAVVKKTGAIKHLFSLKLSANFKATL</sequence>
<name>A0ABX5CM48_9ALTE</name>
<gene>
    <name evidence="1" type="ORF">C6Y39_08640</name>
</gene>
<accession>A0ABX5CM48</accession>
<reference evidence="2" key="1">
    <citation type="journal article" date="2020" name="Int. J. Syst. Evol. Microbiol.">
        <title>Alteromonas alba sp. nov., a marine bacterium isolated from the seawater of the West Pacific Ocean.</title>
        <authorList>
            <person name="Sun C."/>
            <person name="Wu Y.-H."/>
            <person name="Xamxidin M."/>
            <person name="Cheng H."/>
            <person name="Xu X.-W."/>
        </authorList>
    </citation>
    <scope>NUCLEOTIDE SEQUENCE [LARGE SCALE GENOMIC DNA]</scope>
    <source>
        <strain evidence="2">9a2</strain>
    </source>
</reference>
<evidence type="ECO:0000313" key="1">
    <source>
        <dbReference type="EMBL" id="PRO68645.1"/>
    </source>
</evidence>
<organism evidence="1 2">
    <name type="scientific">Alteromonas gracilis</name>
    <dbReference type="NCBI Taxonomy" id="1479524"/>
    <lineage>
        <taxon>Bacteria</taxon>
        <taxon>Pseudomonadati</taxon>
        <taxon>Pseudomonadota</taxon>
        <taxon>Gammaproteobacteria</taxon>
        <taxon>Alteromonadales</taxon>
        <taxon>Alteromonadaceae</taxon>
        <taxon>Alteromonas/Salinimonas group</taxon>
        <taxon>Alteromonas</taxon>
    </lineage>
</organism>
<dbReference type="EMBL" id="PVNO01000025">
    <property type="protein sequence ID" value="PRO68645.1"/>
    <property type="molecule type" value="Genomic_DNA"/>
</dbReference>
<keyword evidence="2" id="KW-1185">Reference proteome</keyword>
<evidence type="ECO:0000313" key="2">
    <source>
        <dbReference type="Proteomes" id="UP000239539"/>
    </source>
</evidence>
<comment type="caution">
    <text evidence="1">The sequence shown here is derived from an EMBL/GenBank/DDBJ whole genome shotgun (WGS) entry which is preliminary data.</text>
</comment>
<dbReference type="Proteomes" id="UP000239539">
    <property type="component" value="Unassembled WGS sequence"/>
</dbReference>
<proteinExistence type="predicted"/>